<gene>
    <name evidence="2" type="ORF">SHK19_10890</name>
</gene>
<organism evidence="2 3">
    <name type="scientific">Nocardioides bizhenqiangii</name>
    <dbReference type="NCBI Taxonomy" id="3095076"/>
    <lineage>
        <taxon>Bacteria</taxon>
        <taxon>Bacillati</taxon>
        <taxon>Actinomycetota</taxon>
        <taxon>Actinomycetes</taxon>
        <taxon>Propionibacteriales</taxon>
        <taxon>Nocardioidaceae</taxon>
        <taxon>Nocardioides</taxon>
    </lineage>
</organism>
<proteinExistence type="predicted"/>
<evidence type="ECO:0000313" key="3">
    <source>
        <dbReference type="Proteomes" id="UP001327225"/>
    </source>
</evidence>
<accession>A0ABZ0ZY84</accession>
<sequence length="181" mass="19477">MDLTIVTKNLRALQGALEHSLTIQRTRLQEIVDDLVSRGSLSRAEADGFVNQLLSSSKDYSQALLQVLDSVTAETRKTIGAGVVPVMATAGKTAGRIADTVRQVAKSSHRAPHAATRPGSDRTGGATNPLPDYDDLTVAEIKPRLTGLSPSELRKVREVEKAGKARKSVLSRIDQLLLLRS</sequence>
<dbReference type="EMBL" id="CP141059">
    <property type="protein sequence ID" value="WQQ28711.1"/>
    <property type="molecule type" value="Genomic_DNA"/>
</dbReference>
<protein>
    <submittedName>
        <fullName evidence="2">Uncharacterized protein</fullName>
    </submittedName>
</protein>
<feature type="region of interest" description="Disordered" evidence="1">
    <location>
        <begin position="105"/>
        <end position="134"/>
    </location>
</feature>
<reference evidence="3" key="1">
    <citation type="submission" date="2023-12" db="EMBL/GenBank/DDBJ databases">
        <title>Novel species in genus Nocardioides.</title>
        <authorList>
            <person name="Zhou H."/>
        </authorList>
    </citation>
    <scope>NUCLEOTIDE SEQUENCE [LARGE SCALE GENOMIC DNA]</scope>
    <source>
        <strain evidence="3">HM61</strain>
    </source>
</reference>
<keyword evidence="3" id="KW-1185">Reference proteome</keyword>
<evidence type="ECO:0000313" key="2">
    <source>
        <dbReference type="EMBL" id="WQQ28711.1"/>
    </source>
</evidence>
<dbReference type="Proteomes" id="UP001327225">
    <property type="component" value="Chromosome"/>
</dbReference>
<dbReference type="RefSeq" id="WP_322454989.1">
    <property type="nucleotide sequence ID" value="NZ_CP141059.1"/>
</dbReference>
<name>A0ABZ0ZY84_9ACTN</name>
<evidence type="ECO:0000256" key="1">
    <source>
        <dbReference type="SAM" id="MobiDB-lite"/>
    </source>
</evidence>